<sequence length="62" mass="7145">MIRLLCSLDDLLTAYNSQTWLGCLRGVYLARTYDTHGSGKEDGRKKRRKQATNRRNAKKSTQ</sequence>
<gene>
    <name evidence="2" type="ORF">ASPWEDRAFT_45561</name>
</gene>
<feature type="compositionally biased region" description="Basic and acidic residues" evidence="1">
    <location>
        <begin position="34"/>
        <end position="44"/>
    </location>
</feature>
<accession>A0A1L9R9P9</accession>
<dbReference type="VEuPathDB" id="FungiDB:ASPWEDRAFT_45561"/>
<feature type="compositionally biased region" description="Basic residues" evidence="1">
    <location>
        <begin position="45"/>
        <end position="62"/>
    </location>
</feature>
<feature type="region of interest" description="Disordered" evidence="1">
    <location>
        <begin position="34"/>
        <end position="62"/>
    </location>
</feature>
<dbReference type="PROSITE" id="PS51257">
    <property type="entry name" value="PROKAR_LIPOPROTEIN"/>
    <property type="match status" value="1"/>
</dbReference>
<organism evidence="2 3">
    <name type="scientific">Aspergillus wentii DTO 134E9</name>
    <dbReference type="NCBI Taxonomy" id="1073089"/>
    <lineage>
        <taxon>Eukaryota</taxon>
        <taxon>Fungi</taxon>
        <taxon>Dikarya</taxon>
        <taxon>Ascomycota</taxon>
        <taxon>Pezizomycotina</taxon>
        <taxon>Eurotiomycetes</taxon>
        <taxon>Eurotiomycetidae</taxon>
        <taxon>Eurotiales</taxon>
        <taxon>Aspergillaceae</taxon>
        <taxon>Aspergillus</taxon>
        <taxon>Aspergillus subgen. Cremei</taxon>
    </lineage>
</organism>
<keyword evidence="3" id="KW-1185">Reference proteome</keyword>
<dbReference type="AlphaFoldDB" id="A0A1L9R9P9"/>
<evidence type="ECO:0000313" key="2">
    <source>
        <dbReference type="EMBL" id="OJJ31603.1"/>
    </source>
</evidence>
<name>A0A1L9R9P9_ASPWE</name>
<evidence type="ECO:0000313" key="3">
    <source>
        <dbReference type="Proteomes" id="UP000184383"/>
    </source>
</evidence>
<reference evidence="3" key="1">
    <citation type="journal article" date="2017" name="Genome Biol.">
        <title>Comparative genomics reveals high biological diversity and specific adaptations in the industrially and medically important fungal genus Aspergillus.</title>
        <authorList>
            <person name="de Vries R.P."/>
            <person name="Riley R."/>
            <person name="Wiebenga A."/>
            <person name="Aguilar-Osorio G."/>
            <person name="Amillis S."/>
            <person name="Uchima C.A."/>
            <person name="Anderluh G."/>
            <person name="Asadollahi M."/>
            <person name="Askin M."/>
            <person name="Barry K."/>
            <person name="Battaglia E."/>
            <person name="Bayram O."/>
            <person name="Benocci T."/>
            <person name="Braus-Stromeyer S.A."/>
            <person name="Caldana C."/>
            <person name="Canovas D."/>
            <person name="Cerqueira G.C."/>
            <person name="Chen F."/>
            <person name="Chen W."/>
            <person name="Choi C."/>
            <person name="Clum A."/>
            <person name="Dos Santos R.A."/>
            <person name="Damasio A.R."/>
            <person name="Diallinas G."/>
            <person name="Emri T."/>
            <person name="Fekete E."/>
            <person name="Flipphi M."/>
            <person name="Freyberg S."/>
            <person name="Gallo A."/>
            <person name="Gournas C."/>
            <person name="Habgood R."/>
            <person name="Hainaut M."/>
            <person name="Harispe M.L."/>
            <person name="Henrissat B."/>
            <person name="Hilden K.S."/>
            <person name="Hope R."/>
            <person name="Hossain A."/>
            <person name="Karabika E."/>
            <person name="Karaffa L."/>
            <person name="Karanyi Z."/>
            <person name="Krasevec N."/>
            <person name="Kuo A."/>
            <person name="Kusch H."/>
            <person name="LaButti K."/>
            <person name="Lagendijk E.L."/>
            <person name="Lapidus A."/>
            <person name="Levasseur A."/>
            <person name="Lindquist E."/>
            <person name="Lipzen A."/>
            <person name="Logrieco A.F."/>
            <person name="MacCabe A."/>
            <person name="Maekelae M.R."/>
            <person name="Malavazi I."/>
            <person name="Melin P."/>
            <person name="Meyer V."/>
            <person name="Mielnichuk N."/>
            <person name="Miskei M."/>
            <person name="Molnar A.P."/>
            <person name="Mule G."/>
            <person name="Ngan C.Y."/>
            <person name="Orejas M."/>
            <person name="Orosz E."/>
            <person name="Ouedraogo J.P."/>
            <person name="Overkamp K.M."/>
            <person name="Park H.-S."/>
            <person name="Perrone G."/>
            <person name="Piumi F."/>
            <person name="Punt P.J."/>
            <person name="Ram A.F."/>
            <person name="Ramon A."/>
            <person name="Rauscher S."/>
            <person name="Record E."/>
            <person name="Riano-Pachon D.M."/>
            <person name="Robert V."/>
            <person name="Roehrig J."/>
            <person name="Ruller R."/>
            <person name="Salamov A."/>
            <person name="Salih N.S."/>
            <person name="Samson R.A."/>
            <person name="Sandor E."/>
            <person name="Sanguinetti M."/>
            <person name="Schuetze T."/>
            <person name="Sepcic K."/>
            <person name="Shelest E."/>
            <person name="Sherlock G."/>
            <person name="Sophianopoulou V."/>
            <person name="Squina F.M."/>
            <person name="Sun H."/>
            <person name="Susca A."/>
            <person name="Todd R.B."/>
            <person name="Tsang A."/>
            <person name="Unkles S.E."/>
            <person name="van de Wiele N."/>
            <person name="van Rossen-Uffink D."/>
            <person name="Oliveira J.V."/>
            <person name="Vesth T.C."/>
            <person name="Visser J."/>
            <person name="Yu J.-H."/>
            <person name="Zhou M."/>
            <person name="Andersen M.R."/>
            <person name="Archer D.B."/>
            <person name="Baker S.E."/>
            <person name="Benoit I."/>
            <person name="Brakhage A.A."/>
            <person name="Braus G.H."/>
            <person name="Fischer R."/>
            <person name="Frisvad J.C."/>
            <person name="Goldman G.H."/>
            <person name="Houbraken J."/>
            <person name="Oakley B."/>
            <person name="Pocsi I."/>
            <person name="Scazzocchio C."/>
            <person name="Seiboth B."/>
            <person name="vanKuyk P.A."/>
            <person name="Wortman J."/>
            <person name="Dyer P.S."/>
            <person name="Grigoriev I.V."/>
        </authorList>
    </citation>
    <scope>NUCLEOTIDE SEQUENCE [LARGE SCALE GENOMIC DNA]</scope>
    <source>
        <strain evidence="3">DTO 134E9</strain>
    </source>
</reference>
<evidence type="ECO:0000256" key="1">
    <source>
        <dbReference type="SAM" id="MobiDB-lite"/>
    </source>
</evidence>
<dbReference type="Proteomes" id="UP000184383">
    <property type="component" value="Unassembled WGS sequence"/>
</dbReference>
<protein>
    <submittedName>
        <fullName evidence="2">Uncharacterized protein</fullName>
    </submittedName>
</protein>
<dbReference type="EMBL" id="KV878216">
    <property type="protein sequence ID" value="OJJ31603.1"/>
    <property type="molecule type" value="Genomic_DNA"/>
</dbReference>
<dbReference type="RefSeq" id="XP_040685280.1">
    <property type="nucleotide sequence ID" value="XM_040836568.1"/>
</dbReference>
<dbReference type="GeneID" id="63752416"/>
<proteinExistence type="predicted"/>